<dbReference type="Gene3D" id="3.50.50.60">
    <property type="entry name" value="FAD/NAD(P)-binding domain"/>
    <property type="match status" value="2"/>
</dbReference>
<evidence type="ECO:0000259" key="6">
    <source>
        <dbReference type="Pfam" id="PF14759"/>
    </source>
</evidence>
<dbReference type="InterPro" id="IPR023753">
    <property type="entry name" value="FAD/NAD-binding_dom"/>
</dbReference>
<dbReference type="STRING" id="1108045.GORHZ_078_00520"/>
<evidence type="ECO:0000259" key="5">
    <source>
        <dbReference type="Pfam" id="PF07992"/>
    </source>
</evidence>
<dbReference type="PANTHER" id="PTHR43557">
    <property type="entry name" value="APOPTOSIS-INDUCING FACTOR 1"/>
    <property type="match status" value="1"/>
</dbReference>
<dbReference type="Proteomes" id="UP000008363">
    <property type="component" value="Unassembled WGS sequence"/>
</dbReference>
<proteinExistence type="predicted"/>
<dbReference type="SUPFAM" id="SSF55424">
    <property type="entry name" value="FAD/NAD-linked reductases, dimerisation (C-terminal) domain"/>
    <property type="match status" value="1"/>
</dbReference>
<evidence type="ECO:0000256" key="3">
    <source>
        <dbReference type="ARBA" id="ARBA00022827"/>
    </source>
</evidence>
<dbReference type="PRINTS" id="PR00368">
    <property type="entry name" value="FADPNR"/>
</dbReference>
<feature type="domain" description="FAD/NAD(P)-binding" evidence="5">
    <location>
        <begin position="8"/>
        <end position="311"/>
    </location>
</feature>
<dbReference type="Gene3D" id="3.30.390.30">
    <property type="match status" value="1"/>
</dbReference>
<gene>
    <name evidence="7" type="ORF">GORHZ_078_00520</name>
</gene>
<dbReference type="eggNOG" id="COG0446">
    <property type="taxonomic scope" value="Bacteria"/>
</dbReference>
<reference evidence="7 8" key="1">
    <citation type="submission" date="2012-08" db="EMBL/GenBank/DDBJ databases">
        <title>Whole genome shotgun sequence of Gordonia rhizosphera NBRC 16068.</title>
        <authorList>
            <person name="Takarada H."/>
            <person name="Isaki S."/>
            <person name="Hosoyama A."/>
            <person name="Tsuchikane K."/>
            <person name="Katsumata H."/>
            <person name="Baba S."/>
            <person name="Ohji S."/>
            <person name="Yamazaki S."/>
            <person name="Fujita N."/>
        </authorList>
    </citation>
    <scope>NUCLEOTIDE SEQUENCE [LARGE SCALE GENOMIC DNA]</scope>
    <source>
        <strain evidence="7 8">NBRC 16068</strain>
    </source>
</reference>
<name>K6W8C0_9ACTN</name>
<dbReference type="EMBL" id="BAHC01000078">
    <property type="protein sequence ID" value="GAB89996.1"/>
    <property type="molecule type" value="Genomic_DNA"/>
</dbReference>
<feature type="domain" description="Reductase C-terminal" evidence="6">
    <location>
        <begin position="332"/>
        <end position="394"/>
    </location>
</feature>
<keyword evidence="4" id="KW-0560">Oxidoreductase</keyword>
<evidence type="ECO:0000256" key="4">
    <source>
        <dbReference type="ARBA" id="ARBA00023002"/>
    </source>
</evidence>
<dbReference type="InterPro" id="IPR050446">
    <property type="entry name" value="FAD-oxidoreductase/Apoptosis"/>
</dbReference>
<dbReference type="AlphaFoldDB" id="K6W8C0"/>
<dbReference type="SUPFAM" id="SSF51905">
    <property type="entry name" value="FAD/NAD(P)-binding domain"/>
    <property type="match status" value="2"/>
</dbReference>
<dbReference type="OrthoDB" id="3568330at2"/>
<sequence>MSGSPAGVVIVGAGLGGIRVAESLRSNAYSGPITMIGAEAHPPYDRPPLSKSVLQGKDDRVDLKPAEFFAESSIELRAGERVSAVSPDEHTITIEKIDDPAHSETLRYDTLVLATGLHPRPLPGAEAVAGVHVLRTIDDALTLRGEIEGATRAVVVGAGFIGCEVAASLNQRGLEVTLVEPAPAPLAAALGTEIGALVARLHTARGVKVLTGVGVDGLVTDDARVTAVRLADGTVVDADIVVVGIGSTPVVDYLDGSGIEMAPRETGGGIACDEHGATSAPDVYALGDVANWRTETGGTRRVEHWTHTVEQSTEVAHRIAQTDAMIPAAPPYFWSDQYELKIQVLGRPEAGDDVHIVDDDGTKFLAYYSRDGFLTAVVGAGKVGPVMKTRPKLLTRTPISEVLG</sequence>
<keyword evidence="2" id="KW-0285">Flavoprotein</keyword>
<dbReference type="PRINTS" id="PR00411">
    <property type="entry name" value="PNDRDTASEI"/>
</dbReference>
<keyword evidence="3" id="KW-0274">FAD</keyword>
<evidence type="ECO:0000313" key="7">
    <source>
        <dbReference type="EMBL" id="GAB89996.1"/>
    </source>
</evidence>
<evidence type="ECO:0000256" key="2">
    <source>
        <dbReference type="ARBA" id="ARBA00022630"/>
    </source>
</evidence>
<dbReference type="InterPro" id="IPR036188">
    <property type="entry name" value="FAD/NAD-bd_sf"/>
</dbReference>
<dbReference type="RefSeq" id="WP_006332468.1">
    <property type="nucleotide sequence ID" value="NZ_BAHC01000078.1"/>
</dbReference>
<keyword evidence="8" id="KW-1185">Reference proteome</keyword>
<protein>
    <submittedName>
        <fullName evidence="7">Putative ferredoxin reductase</fullName>
    </submittedName>
</protein>
<dbReference type="Pfam" id="PF07992">
    <property type="entry name" value="Pyr_redox_2"/>
    <property type="match status" value="1"/>
</dbReference>
<accession>K6W8C0</accession>
<organism evidence="7 8">
    <name type="scientific">Gordonia rhizosphera NBRC 16068</name>
    <dbReference type="NCBI Taxonomy" id="1108045"/>
    <lineage>
        <taxon>Bacteria</taxon>
        <taxon>Bacillati</taxon>
        <taxon>Actinomycetota</taxon>
        <taxon>Actinomycetes</taxon>
        <taxon>Mycobacteriales</taxon>
        <taxon>Gordoniaceae</taxon>
        <taxon>Gordonia</taxon>
    </lineage>
</organism>
<dbReference type="GO" id="GO:0005737">
    <property type="term" value="C:cytoplasm"/>
    <property type="evidence" value="ECO:0007669"/>
    <property type="project" value="TreeGrafter"/>
</dbReference>
<dbReference type="InterPro" id="IPR028202">
    <property type="entry name" value="Reductase_C"/>
</dbReference>
<comment type="caution">
    <text evidence="7">The sequence shown here is derived from an EMBL/GenBank/DDBJ whole genome shotgun (WGS) entry which is preliminary data.</text>
</comment>
<dbReference type="InterPro" id="IPR016156">
    <property type="entry name" value="FAD/NAD-linked_Rdtase_dimer_sf"/>
</dbReference>
<evidence type="ECO:0000256" key="1">
    <source>
        <dbReference type="ARBA" id="ARBA00001974"/>
    </source>
</evidence>
<comment type="cofactor">
    <cofactor evidence="1">
        <name>FAD</name>
        <dbReference type="ChEBI" id="CHEBI:57692"/>
    </cofactor>
</comment>
<dbReference type="Pfam" id="PF14759">
    <property type="entry name" value="Reductase_C"/>
    <property type="match status" value="1"/>
</dbReference>
<dbReference type="PANTHER" id="PTHR43557:SF2">
    <property type="entry name" value="RIESKE DOMAIN-CONTAINING PROTEIN-RELATED"/>
    <property type="match status" value="1"/>
</dbReference>
<dbReference type="GO" id="GO:0016651">
    <property type="term" value="F:oxidoreductase activity, acting on NAD(P)H"/>
    <property type="evidence" value="ECO:0007669"/>
    <property type="project" value="TreeGrafter"/>
</dbReference>
<evidence type="ECO:0000313" key="8">
    <source>
        <dbReference type="Proteomes" id="UP000008363"/>
    </source>
</evidence>